<dbReference type="CDD" id="cd17039">
    <property type="entry name" value="Ubl_ubiquitin_like"/>
    <property type="match status" value="1"/>
</dbReference>
<proteinExistence type="predicted"/>
<evidence type="ECO:0000256" key="3">
    <source>
        <dbReference type="SAM" id="MobiDB-lite"/>
    </source>
</evidence>
<feature type="region of interest" description="Disordered" evidence="3">
    <location>
        <begin position="1"/>
        <end position="20"/>
    </location>
</feature>
<name>A0A6C0K1G5_9ZZZZ</name>
<feature type="domain" description="Ubiquitin-like" evidence="4">
    <location>
        <begin position="312"/>
        <end position="387"/>
    </location>
</feature>
<keyword evidence="2" id="KW-0175">Coiled coil</keyword>
<keyword evidence="1" id="KW-0677">Repeat</keyword>
<dbReference type="SMART" id="SM00698">
    <property type="entry name" value="MORN"/>
    <property type="match status" value="11"/>
</dbReference>
<dbReference type="Pfam" id="PF00240">
    <property type="entry name" value="ubiquitin"/>
    <property type="match status" value="1"/>
</dbReference>
<dbReference type="InterPro" id="IPR003409">
    <property type="entry name" value="MORN"/>
</dbReference>
<evidence type="ECO:0000259" key="4">
    <source>
        <dbReference type="PROSITE" id="PS50053"/>
    </source>
</evidence>
<sequence>MAQQQQQQEQGPSSTWSWIMSTWSRPSPSRVIYYDDGSIYRGAVKSVAGAGKRHGKGTMTYLDGSIYKGEWENDQRHGKGKLIYANGESYEGEWKDDKRDGKGKMTFPSRGSYEGDWKDNKMDGKGKRIYWPGYFYEGDWKEDKKDGKGKLTFPCGGYYEGEWKDNQRHGRGIETSPSRVYEGEWKEDKKHGKGKMTYPSGGSYEGDWKDDKMDGKGKRIFYPGYFYEGEWKEDKKHGKGIETSLNNIYDGEWKDGQRHGKGKMTYLDGPYKSYEGDWKDGLRDGRGKMTFSDGTIKDGKWKENKFMIYTKFKIKVKLNTGEELEIPVPSDETVHRVMEIISQQTGIDTSYMTIFKHKKRLRPNATLSKEGIINGDTLGVYINDISKPVIEKLFAYLYNDEENAITQEQFLTLPPDAVGKWMTENEFHDVPISSPVNTIQQKWEFMKKQRSYRMKQEFPSYWIQIFADLVLDTGFKFISLPILGLILDSLLKRHGYRGPRLQKTKDCILQVMKKYQSRQFHVGNTFLARDSYGNLQKVITFENEPIPRFTDGKEIYEASTILEPIEMDRKDVNDIISKSSKPIADSILTSLLNKANKSNVEQFEFHQGGDAEWFKFVDSKDIITAIGFIDPGLSEFINPYEEIYVESSAQFWPHLPVLQQHDAKESFLARIKGLIHDNKIEGRVSLYFNGYRVEGWGYNGVLKGAIIRFEKNGETQTGHVRNKTLDGLVSMHHRRDNFREFKIKPTRTVLTYKEGIPQIDKKVTVYYENGDIEDGFFSSKLSSSKPSRRVLVEGTRVSENLICAGKFDFKTGALYEGDAQYDSRKHDIMIEDEDLDLTEEVISLKEIARGIYPHEDQYKGQWNPKNGVLVEGTITHKDGSIDMVKKGKVVRNTPSTSKTMIVPTPRFDKALFQLEKHRKELQQINRKRIDALRLGESKPDYRKALFDKYRGVVGKTHASVRAPLQTLLQQGKANILLRKQFMRRLYQDEPSQKQLLEILLRILYLYENDRKNIVTRIRDNLKEVDPKILRNKDVLPTVMKSLFDDGLLREPAMEEMDLIYVPYDGKQSLIELIYTMAPKELKLGDDLGKKFKDKGIEELMPLIDDLISILLGNIATHLPMKVLQKITGLTGTEEEEEKEEEEDAMAYFFLQQQQQQQPHPKQKQKQQKPTDIRIDALSWNISWLDIKVYPALLSSTIRLLETITLSSDFILLQETPFDPVEFRYFNALLEETGAQNLSVNVFHRAVVQPYLNVPGMKNQIHGMMIMARSSAWEIVQRKKPQSHMLRPLISDKDASQGAIVTSMPARLFYSEPKIAAEQDLNRQAVWYSTEPMKDDRHEPHIFAKLSTLSGLFRSKTIPSFYMIVMNIHIRRIGYDAYYRKRLLRDINEQIRLYKEYLEKIKASSFGILIGGDFNRTDYYIITEILNGIPALRNGHVIMNPIPIMGKPPIDAFLIPDHVTATPQFIEPQWQQAQRQLLDTIGGGGGGGAGIASIFPQGGHTPFNILLTFPLT</sequence>
<dbReference type="InterPro" id="IPR000626">
    <property type="entry name" value="Ubiquitin-like_dom"/>
</dbReference>
<reference evidence="5" key="1">
    <citation type="journal article" date="2020" name="Nature">
        <title>Giant virus diversity and host interactions through global metagenomics.</title>
        <authorList>
            <person name="Schulz F."/>
            <person name="Roux S."/>
            <person name="Paez-Espino D."/>
            <person name="Jungbluth S."/>
            <person name="Walsh D.A."/>
            <person name="Denef V.J."/>
            <person name="McMahon K.D."/>
            <person name="Konstantinidis K.T."/>
            <person name="Eloe-Fadrosh E.A."/>
            <person name="Kyrpides N.C."/>
            <person name="Woyke T."/>
        </authorList>
    </citation>
    <scope>NUCLEOTIDE SEQUENCE</scope>
    <source>
        <strain evidence="5">GVMAG-S-1101169-75</strain>
    </source>
</reference>
<dbReference type="SMART" id="SM00213">
    <property type="entry name" value="UBQ"/>
    <property type="match status" value="1"/>
</dbReference>
<feature type="coiled-coil region" evidence="2">
    <location>
        <begin position="907"/>
        <end position="934"/>
    </location>
</feature>
<evidence type="ECO:0000313" key="5">
    <source>
        <dbReference type="EMBL" id="QHU11549.1"/>
    </source>
</evidence>
<dbReference type="InterPro" id="IPR036691">
    <property type="entry name" value="Endo/exonu/phosph_ase_sf"/>
</dbReference>
<organism evidence="5">
    <name type="scientific">viral metagenome</name>
    <dbReference type="NCBI Taxonomy" id="1070528"/>
    <lineage>
        <taxon>unclassified sequences</taxon>
        <taxon>metagenomes</taxon>
        <taxon>organismal metagenomes</taxon>
    </lineage>
</organism>
<protein>
    <recommendedName>
        <fullName evidence="4">Ubiquitin-like domain-containing protein</fullName>
    </recommendedName>
</protein>
<dbReference type="FunFam" id="2.20.110.10:FF:000002">
    <property type="entry name" value="Phosphatidylinositol 4-phosphate 5-kinase 8"/>
    <property type="match status" value="1"/>
</dbReference>
<dbReference type="PANTHER" id="PTHR23084">
    <property type="entry name" value="PHOSPHATIDYLINOSITOL-4-PHOSPHATE 5-KINASE RELATED"/>
    <property type="match status" value="1"/>
</dbReference>
<dbReference type="InterPro" id="IPR029071">
    <property type="entry name" value="Ubiquitin-like_domsf"/>
</dbReference>
<accession>A0A6C0K1G5</accession>
<dbReference type="Gene3D" id="3.10.20.90">
    <property type="entry name" value="Phosphatidylinositol 3-kinase Catalytic Subunit, Chain A, domain 1"/>
    <property type="match status" value="1"/>
</dbReference>
<dbReference type="Gene3D" id="2.20.110.10">
    <property type="entry name" value="Histone H3 K4-specific methyltransferase SET7/9 N-terminal domain"/>
    <property type="match status" value="5"/>
</dbReference>
<dbReference type="SUPFAM" id="SSF54236">
    <property type="entry name" value="Ubiquitin-like"/>
    <property type="match status" value="1"/>
</dbReference>
<dbReference type="PROSITE" id="PS50053">
    <property type="entry name" value="UBIQUITIN_2"/>
    <property type="match status" value="1"/>
</dbReference>
<dbReference type="EMBL" id="MN740786">
    <property type="protein sequence ID" value="QHU11549.1"/>
    <property type="molecule type" value="Genomic_DNA"/>
</dbReference>
<dbReference type="SUPFAM" id="SSF82185">
    <property type="entry name" value="Histone H3 K4-specific methyltransferase SET7/9 N-terminal domain"/>
    <property type="match status" value="3"/>
</dbReference>
<evidence type="ECO:0000256" key="1">
    <source>
        <dbReference type="ARBA" id="ARBA00022737"/>
    </source>
</evidence>
<dbReference type="Pfam" id="PF02493">
    <property type="entry name" value="MORN"/>
    <property type="match status" value="11"/>
</dbReference>
<dbReference type="SUPFAM" id="SSF56219">
    <property type="entry name" value="DNase I-like"/>
    <property type="match status" value="1"/>
</dbReference>
<evidence type="ECO:0000256" key="2">
    <source>
        <dbReference type="SAM" id="Coils"/>
    </source>
</evidence>
<dbReference type="PANTHER" id="PTHR23084:SF263">
    <property type="entry name" value="MORN REPEAT-CONTAINING PROTEIN 1"/>
    <property type="match status" value="1"/>
</dbReference>